<keyword evidence="2" id="KW-1185">Reference proteome</keyword>
<dbReference type="RefSeq" id="WP_127030049.1">
    <property type="nucleotide sequence ID" value="NZ_RYFG02000117.1"/>
</dbReference>
<organism evidence="1 2">
    <name type="scientific">Candidatus Methylobacter oryzae</name>
    <dbReference type="NCBI Taxonomy" id="2497749"/>
    <lineage>
        <taxon>Bacteria</taxon>
        <taxon>Pseudomonadati</taxon>
        <taxon>Pseudomonadota</taxon>
        <taxon>Gammaproteobacteria</taxon>
        <taxon>Methylococcales</taxon>
        <taxon>Methylococcaceae</taxon>
        <taxon>Methylobacter</taxon>
    </lineage>
</organism>
<accession>A0ABY3C6C4</accession>
<comment type="caution">
    <text evidence="1">The sequence shown here is derived from an EMBL/GenBank/DDBJ whole genome shotgun (WGS) entry which is preliminary data.</text>
</comment>
<dbReference type="EMBL" id="RYFG02000117">
    <property type="protein sequence ID" value="TRW90637.1"/>
    <property type="molecule type" value="Genomic_DNA"/>
</dbReference>
<reference evidence="1 2" key="1">
    <citation type="journal article" date="2019" name="Antonie Van Leeuwenhoek">
        <title>Description of 'Ca. Methylobacter oryzae' KRF1, a novel species from the environmentally important Methylobacter clade 2.</title>
        <authorList>
            <person name="Khatri K."/>
            <person name="Mohite J.A."/>
            <person name="Pandit P.S."/>
            <person name="Bahulikar R."/>
            <person name="Rahalkar M.C."/>
        </authorList>
    </citation>
    <scope>NUCLEOTIDE SEQUENCE [LARGE SCALE GENOMIC DNA]</scope>
    <source>
        <strain evidence="1 2">KRF1</strain>
    </source>
</reference>
<gene>
    <name evidence="1" type="ORF">EKO24_018630</name>
</gene>
<protein>
    <submittedName>
        <fullName evidence="1">Uncharacterized protein</fullName>
    </submittedName>
</protein>
<sequence length="89" mass="10630">MSEKDQQEVLLMAIEYLKTQYESLQNPCIALLISRYYRLLTNFNVVKSKKEKYDKYSKSWLSCHINSSRHSEKMQNQLNDFIQPHELNG</sequence>
<name>A0ABY3C6C4_9GAMM</name>
<proteinExistence type="predicted"/>
<evidence type="ECO:0000313" key="1">
    <source>
        <dbReference type="EMBL" id="TRW90637.1"/>
    </source>
</evidence>
<evidence type="ECO:0000313" key="2">
    <source>
        <dbReference type="Proteomes" id="UP000733744"/>
    </source>
</evidence>
<dbReference type="Proteomes" id="UP000733744">
    <property type="component" value="Unassembled WGS sequence"/>
</dbReference>